<dbReference type="EMBL" id="BAABLX010000009">
    <property type="protein sequence ID" value="GAA4939088.1"/>
    <property type="molecule type" value="Genomic_DNA"/>
</dbReference>
<keyword evidence="11" id="KW-0961">Cell wall biogenesis/degradation</keyword>
<evidence type="ECO:0000256" key="14">
    <source>
        <dbReference type="PIRSR" id="PIRSR618044-2"/>
    </source>
</evidence>
<keyword evidence="6" id="KW-0645">Protease</keyword>
<evidence type="ECO:0000256" key="6">
    <source>
        <dbReference type="ARBA" id="ARBA00022670"/>
    </source>
</evidence>
<evidence type="ECO:0000259" key="16">
    <source>
        <dbReference type="SMART" id="SM00936"/>
    </source>
</evidence>
<dbReference type="Gene3D" id="2.60.410.10">
    <property type="entry name" value="D-Ala-D-Ala carboxypeptidase, C-terminal domain"/>
    <property type="match status" value="1"/>
</dbReference>
<accession>A0AAV3U1E5</accession>
<keyword evidence="8" id="KW-0378">Hydrolase</keyword>
<dbReference type="InterPro" id="IPR012907">
    <property type="entry name" value="Peptidase_S11_C"/>
</dbReference>
<feature type="binding site" evidence="14">
    <location>
        <position position="237"/>
    </location>
    <ligand>
        <name>substrate</name>
    </ligand>
</feature>
<sequence length="398" mass="43367">MHGSHKHPFLSWMYTLVLVASSLLAMPALSAPSIIPAPPQLAATSYLLVDAATGKVLVEHNANEPLPPASLTKMMTSYIVSNEIHEGHINGSDMVPISVKAWRMGGSKMFIREGTQVPVNELLRGVIIQSGNDASVALAEYVGGSEGAFAEIMNQQAQVLGMYNSQFKNATGWPAEGHYTTAFDLSLLARALINDFPEHYSIYAEREFAYGAPGEEVITQSNRNRLLFRDKSVDGIKTGHTEAAGYCLVASAVRDNMRLISVVMGTRTEAARADESQKLLAYGFRYFQTTTALDGGTELASQRVWGGKADQISLGVPDDIQLTIPRGSADKIKIETLLEKDTKAPIEQYQPLGRVVLTLEDEVLAEEPLVALVAVDEAGFFARMWDNVQLFVLDLFSS</sequence>
<dbReference type="RefSeq" id="WP_425557212.1">
    <property type="nucleotide sequence ID" value="NZ_BAABLX010000009.1"/>
</dbReference>
<gene>
    <name evidence="17" type="ORF">GCM10025791_16560</name>
</gene>
<evidence type="ECO:0000256" key="10">
    <source>
        <dbReference type="ARBA" id="ARBA00022984"/>
    </source>
</evidence>
<proteinExistence type="inferred from homology"/>
<evidence type="ECO:0000313" key="17">
    <source>
        <dbReference type="EMBL" id="GAA4939088.1"/>
    </source>
</evidence>
<comment type="caution">
    <text evidence="17">The sequence shown here is derived from an EMBL/GenBank/DDBJ whole genome shotgun (WGS) entry which is preliminary data.</text>
</comment>
<evidence type="ECO:0000256" key="13">
    <source>
        <dbReference type="PIRSR" id="PIRSR618044-1"/>
    </source>
</evidence>
<dbReference type="PANTHER" id="PTHR21581">
    <property type="entry name" value="D-ALANYL-D-ALANINE CARBOXYPEPTIDASE"/>
    <property type="match status" value="1"/>
</dbReference>
<dbReference type="GO" id="GO:0008360">
    <property type="term" value="P:regulation of cell shape"/>
    <property type="evidence" value="ECO:0007669"/>
    <property type="project" value="UniProtKB-KW"/>
</dbReference>
<evidence type="ECO:0000256" key="11">
    <source>
        <dbReference type="ARBA" id="ARBA00023316"/>
    </source>
</evidence>
<dbReference type="AlphaFoldDB" id="A0AAV3U1E5"/>
<dbReference type="InterPro" id="IPR037167">
    <property type="entry name" value="Peptidase_S11_C_sf"/>
</dbReference>
<keyword evidence="18" id="KW-1185">Reference proteome</keyword>
<organism evidence="17 18">
    <name type="scientific">Halioxenophilus aromaticivorans</name>
    <dbReference type="NCBI Taxonomy" id="1306992"/>
    <lineage>
        <taxon>Bacteria</taxon>
        <taxon>Pseudomonadati</taxon>
        <taxon>Pseudomonadota</taxon>
        <taxon>Gammaproteobacteria</taxon>
        <taxon>Alteromonadales</taxon>
        <taxon>Alteromonadaceae</taxon>
        <taxon>Halioxenophilus</taxon>
    </lineage>
</organism>
<comment type="function">
    <text evidence="1">Removes C-terminal D-alanyl residues from sugar-peptide cell wall precursors.</text>
</comment>
<feature type="active site" evidence="13">
    <location>
        <position position="130"/>
    </location>
</feature>
<dbReference type="Pfam" id="PF00768">
    <property type="entry name" value="Peptidase_S11"/>
    <property type="match status" value="1"/>
</dbReference>
<comment type="similarity">
    <text evidence="3 15">Belongs to the peptidase S11 family.</text>
</comment>
<dbReference type="SUPFAM" id="SSF69189">
    <property type="entry name" value="Penicillin-binding protein associated domain"/>
    <property type="match status" value="1"/>
</dbReference>
<evidence type="ECO:0000256" key="15">
    <source>
        <dbReference type="RuleBase" id="RU004016"/>
    </source>
</evidence>
<dbReference type="PRINTS" id="PR00725">
    <property type="entry name" value="DADACBPTASE1"/>
</dbReference>
<dbReference type="SUPFAM" id="SSF56601">
    <property type="entry name" value="beta-lactamase/transpeptidase-like"/>
    <property type="match status" value="1"/>
</dbReference>
<evidence type="ECO:0000256" key="9">
    <source>
        <dbReference type="ARBA" id="ARBA00022960"/>
    </source>
</evidence>
<feature type="active site" description="Proton acceptor" evidence="13">
    <location>
        <position position="73"/>
    </location>
</feature>
<dbReference type="SMART" id="SM00936">
    <property type="entry name" value="PBP5_C"/>
    <property type="match status" value="1"/>
</dbReference>
<dbReference type="InterPro" id="IPR015956">
    <property type="entry name" value="Peniciliin-bd_prot_C_sf"/>
</dbReference>
<evidence type="ECO:0000256" key="3">
    <source>
        <dbReference type="ARBA" id="ARBA00007164"/>
    </source>
</evidence>
<dbReference type="PANTHER" id="PTHR21581:SF6">
    <property type="entry name" value="TRAFFICKING PROTEIN PARTICLE COMPLEX SUBUNIT 12"/>
    <property type="match status" value="1"/>
</dbReference>
<comment type="catalytic activity">
    <reaction evidence="12">
        <text>Preferential cleavage: (Ac)2-L-Lys-D-Ala-|-D-Ala. Also transpeptidation of peptidyl-alanyl moieties that are N-acyl substituents of D-alanine.</text>
        <dbReference type="EC" id="3.4.16.4"/>
    </reaction>
</comment>
<reference evidence="18" key="1">
    <citation type="journal article" date="2019" name="Int. J. Syst. Evol. Microbiol.">
        <title>The Global Catalogue of Microorganisms (GCM) 10K type strain sequencing project: providing services to taxonomists for standard genome sequencing and annotation.</title>
        <authorList>
            <consortium name="The Broad Institute Genomics Platform"/>
            <consortium name="The Broad Institute Genome Sequencing Center for Infectious Disease"/>
            <person name="Wu L."/>
            <person name="Ma J."/>
        </authorList>
    </citation>
    <scope>NUCLEOTIDE SEQUENCE [LARGE SCALE GENOMIC DNA]</scope>
    <source>
        <strain evidence="18">JCM 19134</strain>
    </source>
</reference>
<dbReference type="GO" id="GO:0009002">
    <property type="term" value="F:serine-type D-Ala-D-Ala carboxypeptidase activity"/>
    <property type="evidence" value="ECO:0007669"/>
    <property type="project" value="UniProtKB-EC"/>
</dbReference>
<dbReference type="InterPro" id="IPR001967">
    <property type="entry name" value="Peptidase_S11_N"/>
</dbReference>
<evidence type="ECO:0000256" key="1">
    <source>
        <dbReference type="ARBA" id="ARBA00003217"/>
    </source>
</evidence>
<keyword evidence="7" id="KW-0732">Signal</keyword>
<feature type="active site" description="Acyl-ester intermediate" evidence="13">
    <location>
        <position position="70"/>
    </location>
</feature>
<keyword evidence="10" id="KW-0573">Peptidoglycan synthesis</keyword>
<evidence type="ECO:0000256" key="5">
    <source>
        <dbReference type="ARBA" id="ARBA00022645"/>
    </source>
</evidence>
<feature type="domain" description="Peptidase S11 D-Ala-D-Ala carboxypeptidase A C-terminal" evidence="16">
    <location>
        <begin position="287"/>
        <end position="377"/>
    </location>
</feature>
<evidence type="ECO:0000256" key="12">
    <source>
        <dbReference type="ARBA" id="ARBA00034000"/>
    </source>
</evidence>
<dbReference type="InterPro" id="IPR012338">
    <property type="entry name" value="Beta-lactam/transpept-like"/>
</dbReference>
<name>A0AAV3U1E5_9ALTE</name>
<dbReference type="GO" id="GO:0071555">
    <property type="term" value="P:cell wall organization"/>
    <property type="evidence" value="ECO:0007669"/>
    <property type="project" value="UniProtKB-KW"/>
</dbReference>
<dbReference type="EC" id="3.4.16.4" evidence="4"/>
<protein>
    <recommendedName>
        <fullName evidence="4">serine-type D-Ala-D-Ala carboxypeptidase</fullName>
        <ecNumber evidence="4">3.4.16.4</ecNumber>
    </recommendedName>
</protein>
<dbReference type="Proteomes" id="UP001409585">
    <property type="component" value="Unassembled WGS sequence"/>
</dbReference>
<dbReference type="Pfam" id="PF07943">
    <property type="entry name" value="PBP5_C"/>
    <property type="match status" value="1"/>
</dbReference>
<evidence type="ECO:0000256" key="4">
    <source>
        <dbReference type="ARBA" id="ARBA00012448"/>
    </source>
</evidence>
<evidence type="ECO:0000256" key="7">
    <source>
        <dbReference type="ARBA" id="ARBA00022729"/>
    </source>
</evidence>
<comment type="pathway">
    <text evidence="2">Cell wall biogenesis; peptidoglycan biosynthesis.</text>
</comment>
<dbReference type="GO" id="GO:0009252">
    <property type="term" value="P:peptidoglycan biosynthetic process"/>
    <property type="evidence" value="ECO:0007669"/>
    <property type="project" value="UniProtKB-KW"/>
</dbReference>
<evidence type="ECO:0000313" key="18">
    <source>
        <dbReference type="Proteomes" id="UP001409585"/>
    </source>
</evidence>
<dbReference type="InterPro" id="IPR018044">
    <property type="entry name" value="Peptidase_S11"/>
</dbReference>
<dbReference type="Gene3D" id="3.40.710.10">
    <property type="entry name" value="DD-peptidase/beta-lactamase superfamily"/>
    <property type="match status" value="1"/>
</dbReference>
<keyword evidence="5 17" id="KW-0121">Carboxypeptidase</keyword>
<evidence type="ECO:0000256" key="8">
    <source>
        <dbReference type="ARBA" id="ARBA00022801"/>
    </source>
</evidence>
<keyword evidence="9" id="KW-0133">Cell shape</keyword>
<dbReference type="GO" id="GO:0006508">
    <property type="term" value="P:proteolysis"/>
    <property type="evidence" value="ECO:0007669"/>
    <property type="project" value="UniProtKB-KW"/>
</dbReference>
<evidence type="ECO:0000256" key="2">
    <source>
        <dbReference type="ARBA" id="ARBA00004752"/>
    </source>
</evidence>